<organism evidence="1">
    <name type="scientific">Kwoniella bestiolae CBS 10118</name>
    <dbReference type="NCBI Taxonomy" id="1296100"/>
    <lineage>
        <taxon>Eukaryota</taxon>
        <taxon>Fungi</taxon>
        <taxon>Dikarya</taxon>
        <taxon>Basidiomycota</taxon>
        <taxon>Agaricomycotina</taxon>
        <taxon>Tremellomycetes</taxon>
        <taxon>Tremellales</taxon>
        <taxon>Cryptococcaceae</taxon>
        <taxon>Kwoniella</taxon>
    </lineage>
</organism>
<evidence type="ECO:0000313" key="1">
    <source>
        <dbReference type="EMBL" id="OCF21702.1"/>
    </source>
</evidence>
<accession>A0A1B9FSG0</accession>
<sequence length="165" mass="18151">MSLEKAALDIWKFPCPEGGKARSHKVISIFAISRDFTIRVNWAIVLSSETKKNVLESAHIKCLPCGPSPDEWRDSVVASLEERDIVFTKDSEDGTDIIRCSFADAPSTDRRIVSIDDTPSGMTTEGVVRYPFGQGVADRDDDHEIFEIEKNIGPPSTVIGALLAD</sequence>
<proteinExistence type="predicted"/>
<dbReference type="AlphaFoldDB" id="A0A1B9FSG0"/>
<dbReference type="EMBL" id="KI894026">
    <property type="protein sequence ID" value="OCF21702.1"/>
    <property type="molecule type" value="Genomic_DNA"/>
</dbReference>
<dbReference type="OrthoDB" id="10456981at2759"/>
<protein>
    <submittedName>
        <fullName evidence="1">Uncharacterized protein</fullName>
    </submittedName>
</protein>
<reference evidence="1" key="1">
    <citation type="submission" date="2013-07" db="EMBL/GenBank/DDBJ databases">
        <title>The Genome Sequence of Cryptococcus bestiolae CBS10118.</title>
        <authorList>
            <consortium name="The Broad Institute Genome Sequencing Platform"/>
            <person name="Cuomo C."/>
            <person name="Litvintseva A."/>
            <person name="Chen Y."/>
            <person name="Heitman J."/>
            <person name="Sun S."/>
            <person name="Springer D."/>
            <person name="Dromer F."/>
            <person name="Young S.K."/>
            <person name="Zeng Q."/>
            <person name="Gargeya S."/>
            <person name="Fitzgerald M."/>
            <person name="Abouelleil A."/>
            <person name="Alvarado L."/>
            <person name="Berlin A.M."/>
            <person name="Chapman S.B."/>
            <person name="Dewar J."/>
            <person name="Goldberg J."/>
            <person name="Griggs A."/>
            <person name="Gujja S."/>
            <person name="Hansen M."/>
            <person name="Howarth C."/>
            <person name="Imamovic A."/>
            <person name="Larimer J."/>
            <person name="McCowan C."/>
            <person name="Murphy C."/>
            <person name="Pearson M."/>
            <person name="Priest M."/>
            <person name="Roberts A."/>
            <person name="Saif S."/>
            <person name="Shea T."/>
            <person name="Sykes S."/>
            <person name="Wortman J."/>
            <person name="Nusbaum C."/>
            <person name="Birren B."/>
        </authorList>
    </citation>
    <scope>NUCLEOTIDE SEQUENCE [LARGE SCALE GENOMIC DNA]</scope>
    <source>
        <strain evidence="1">CBS 10118</strain>
    </source>
</reference>
<name>A0A1B9FSG0_9TREE</name>
<gene>
    <name evidence="1" type="ORF">I302_08479</name>
</gene>
<dbReference type="VEuPathDB" id="FungiDB:I302_08479"/>
<reference evidence="1" key="2">
    <citation type="submission" date="2014-01" db="EMBL/GenBank/DDBJ databases">
        <title>Evolution of pathogenesis and genome organization in the Tremellales.</title>
        <authorList>
            <person name="Cuomo C."/>
            <person name="Litvintseva A."/>
            <person name="Heitman J."/>
            <person name="Chen Y."/>
            <person name="Sun S."/>
            <person name="Springer D."/>
            <person name="Dromer F."/>
            <person name="Young S."/>
            <person name="Zeng Q."/>
            <person name="Chapman S."/>
            <person name="Gujja S."/>
            <person name="Saif S."/>
            <person name="Birren B."/>
        </authorList>
    </citation>
    <scope>NUCLEOTIDE SEQUENCE</scope>
    <source>
        <strain evidence="1">CBS 10118</strain>
    </source>
</reference>